<keyword evidence="2" id="KW-1185">Reference proteome</keyword>
<dbReference type="OrthoDB" id="5957340at2759"/>
<gene>
    <name evidence="1" type="ORF">PACLA_8A003303</name>
</gene>
<reference evidence="1" key="1">
    <citation type="submission" date="2020-04" db="EMBL/GenBank/DDBJ databases">
        <authorList>
            <person name="Alioto T."/>
            <person name="Alioto T."/>
            <person name="Gomez Garrido J."/>
        </authorList>
    </citation>
    <scope>NUCLEOTIDE SEQUENCE</scope>
    <source>
        <strain evidence="1">A484AB</strain>
    </source>
</reference>
<organism evidence="1 2">
    <name type="scientific">Paramuricea clavata</name>
    <name type="common">Red gorgonian</name>
    <name type="synonym">Violescent sea-whip</name>
    <dbReference type="NCBI Taxonomy" id="317549"/>
    <lineage>
        <taxon>Eukaryota</taxon>
        <taxon>Metazoa</taxon>
        <taxon>Cnidaria</taxon>
        <taxon>Anthozoa</taxon>
        <taxon>Octocorallia</taxon>
        <taxon>Malacalcyonacea</taxon>
        <taxon>Plexauridae</taxon>
        <taxon>Paramuricea</taxon>
    </lineage>
</organism>
<protein>
    <submittedName>
        <fullName evidence="1">Uncharacterized protein</fullName>
    </submittedName>
</protein>
<comment type="caution">
    <text evidence="1">The sequence shown here is derived from an EMBL/GenBank/DDBJ whole genome shotgun (WGS) entry which is preliminary data.</text>
</comment>
<evidence type="ECO:0000313" key="2">
    <source>
        <dbReference type="Proteomes" id="UP001152795"/>
    </source>
</evidence>
<evidence type="ECO:0000313" key="1">
    <source>
        <dbReference type="EMBL" id="CAB4038344.1"/>
    </source>
</evidence>
<sequence length="61" mass="6638">MGSSTSPEPSPSALDVDRFDFPVAQKDSDADKHRFESGGSFYEDEVLKTAKKDIAAFLGLE</sequence>
<accession>A0A6S7K6L0</accession>
<proteinExistence type="predicted"/>
<dbReference type="EMBL" id="CACRXK020024098">
    <property type="protein sequence ID" value="CAB4038344.1"/>
    <property type="molecule type" value="Genomic_DNA"/>
</dbReference>
<feature type="non-terminal residue" evidence="1">
    <location>
        <position position="61"/>
    </location>
</feature>
<dbReference type="AlphaFoldDB" id="A0A6S7K6L0"/>
<name>A0A6S7K6L0_PARCT</name>
<dbReference type="Proteomes" id="UP001152795">
    <property type="component" value="Unassembled WGS sequence"/>
</dbReference>